<proteinExistence type="predicted"/>
<protein>
    <recommendedName>
        <fullName evidence="5">Transmembrane protein</fullName>
    </recommendedName>
</protein>
<gene>
    <name evidence="3" type="ORF">B296_00014828</name>
</gene>
<dbReference type="AlphaFoldDB" id="A0A426YNV6"/>
<feature type="region of interest" description="Disordered" evidence="1">
    <location>
        <begin position="21"/>
        <end position="49"/>
    </location>
</feature>
<organism evidence="3 4">
    <name type="scientific">Ensete ventricosum</name>
    <name type="common">Abyssinian banana</name>
    <name type="synonym">Musa ensete</name>
    <dbReference type="NCBI Taxonomy" id="4639"/>
    <lineage>
        <taxon>Eukaryota</taxon>
        <taxon>Viridiplantae</taxon>
        <taxon>Streptophyta</taxon>
        <taxon>Embryophyta</taxon>
        <taxon>Tracheophyta</taxon>
        <taxon>Spermatophyta</taxon>
        <taxon>Magnoliopsida</taxon>
        <taxon>Liliopsida</taxon>
        <taxon>Zingiberales</taxon>
        <taxon>Musaceae</taxon>
        <taxon>Ensete</taxon>
    </lineage>
</organism>
<evidence type="ECO:0000256" key="1">
    <source>
        <dbReference type="SAM" id="MobiDB-lite"/>
    </source>
</evidence>
<name>A0A426YNV6_ENSVE</name>
<feature type="compositionally biased region" description="Low complexity" evidence="1">
    <location>
        <begin position="24"/>
        <end position="49"/>
    </location>
</feature>
<dbReference type="Proteomes" id="UP000287651">
    <property type="component" value="Unassembled WGS sequence"/>
</dbReference>
<evidence type="ECO:0000313" key="4">
    <source>
        <dbReference type="Proteomes" id="UP000287651"/>
    </source>
</evidence>
<reference evidence="3 4" key="1">
    <citation type="journal article" date="2014" name="Agronomy (Basel)">
        <title>A Draft Genome Sequence for Ensete ventricosum, the Drought-Tolerant Tree Against Hunger.</title>
        <authorList>
            <person name="Harrison J."/>
            <person name="Moore K.A."/>
            <person name="Paszkiewicz K."/>
            <person name="Jones T."/>
            <person name="Grant M."/>
            <person name="Ambacheew D."/>
            <person name="Muzemil S."/>
            <person name="Studholme D.J."/>
        </authorList>
    </citation>
    <scope>NUCLEOTIDE SEQUENCE [LARGE SCALE GENOMIC DNA]</scope>
</reference>
<keyword evidence="2" id="KW-0812">Transmembrane</keyword>
<accession>A0A426YNV6</accession>
<evidence type="ECO:0008006" key="5">
    <source>
        <dbReference type="Google" id="ProtNLM"/>
    </source>
</evidence>
<sequence>MMPSSSDLSLPPFLYLSKGGLCQTPTSSTSPPRTSSSTSPPVSPLVSSSRVTSKDVIIDLATCVFACFFILSFAGTYMKKKKKKKKMLLILVYMHGDDFVIGSPFYSIYYEFVVHSLVVDMLAD</sequence>
<comment type="caution">
    <text evidence="3">The sequence shown here is derived from an EMBL/GenBank/DDBJ whole genome shotgun (WGS) entry which is preliminary data.</text>
</comment>
<keyword evidence="2" id="KW-1133">Transmembrane helix</keyword>
<keyword evidence="2" id="KW-0472">Membrane</keyword>
<feature type="transmembrane region" description="Helical" evidence="2">
    <location>
        <begin position="56"/>
        <end position="78"/>
    </location>
</feature>
<evidence type="ECO:0000256" key="2">
    <source>
        <dbReference type="SAM" id="Phobius"/>
    </source>
</evidence>
<dbReference type="EMBL" id="AMZH03011149">
    <property type="protein sequence ID" value="RRT53416.1"/>
    <property type="molecule type" value="Genomic_DNA"/>
</dbReference>
<evidence type="ECO:0000313" key="3">
    <source>
        <dbReference type="EMBL" id="RRT53416.1"/>
    </source>
</evidence>